<name>A0A1V4IKY6_9CLOT</name>
<evidence type="ECO:0000313" key="3">
    <source>
        <dbReference type="EMBL" id="OPJ60708.1"/>
    </source>
</evidence>
<evidence type="ECO:0000256" key="1">
    <source>
        <dbReference type="ARBA" id="ARBA00007689"/>
    </source>
</evidence>
<organism evidence="3 4">
    <name type="scientific">Clostridium chromiireducens</name>
    <dbReference type="NCBI Taxonomy" id="225345"/>
    <lineage>
        <taxon>Bacteria</taxon>
        <taxon>Bacillati</taxon>
        <taxon>Bacillota</taxon>
        <taxon>Clostridia</taxon>
        <taxon>Eubacteriales</taxon>
        <taxon>Clostridiaceae</taxon>
        <taxon>Clostridium</taxon>
    </lineage>
</organism>
<protein>
    <submittedName>
        <fullName evidence="3">YCII-related domain protein</fullName>
    </submittedName>
</protein>
<feature type="domain" description="YCII-related" evidence="2">
    <location>
        <begin position="1"/>
        <end position="81"/>
    </location>
</feature>
<dbReference type="Gene3D" id="3.30.70.1060">
    <property type="entry name" value="Dimeric alpha+beta barrel"/>
    <property type="match status" value="1"/>
</dbReference>
<gene>
    <name evidence="3" type="ORF">CLCHR_28340</name>
</gene>
<dbReference type="InterPro" id="IPR011008">
    <property type="entry name" value="Dimeric_a/b-barrel"/>
</dbReference>
<dbReference type="PANTHER" id="PTHR37828">
    <property type="entry name" value="GSR2449 PROTEIN"/>
    <property type="match status" value="1"/>
</dbReference>
<evidence type="ECO:0000259" key="2">
    <source>
        <dbReference type="Pfam" id="PF03795"/>
    </source>
</evidence>
<comment type="similarity">
    <text evidence="1">Belongs to the YciI family.</text>
</comment>
<sequence>MFIIVLEYEKPMEDVINHLDGHNIFLKKYYDLNKFICSGRQEPRVGGVILCNGSDKVEINSIIKEDPFYKNGVAKYKIIEFIPTKYTDSFREFII</sequence>
<comment type="caution">
    <text evidence="3">The sequence shown here is derived from an EMBL/GenBank/DDBJ whole genome shotgun (WGS) entry which is preliminary data.</text>
</comment>
<dbReference type="InterPro" id="IPR005545">
    <property type="entry name" value="YCII"/>
</dbReference>
<dbReference type="SUPFAM" id="SSF54909">
    <property type="entry name" value="Dimeric alpha+beta barrel"/>
    <property type="match status" value="1"/>
</dbReference>
<evidence type="ECO:0000313" key="4">
    <source>
        <dbReference type="Proteomes" id="UP000191056"/>
    </source>
</evidence>
<keyword evidence="4" id="KW-1185">Reference proteome</keyword>
<dbReference type="OrthoDB" id="9814407at2"/>
<reference evidence="3 4" key="1">
    <citation type="submission" date="2017-03" db="EMBL/GenBank/DDBJ databases">
        <title>Genome sequence of Clostridium chromiireducens DSM 23318.</title>
        <authorList>
            <person name="Poehlein A."/>
            <person name="Daniel R."/>
        </authorList>
    </citation>
    <scope>NUCLEOTIDE SEQUENCE [LARGE SCALE GENOMIC DNA]</scope>
    <source>
        <strain evidence="3 4">DSM 23318</strain>
    </source>
</reference>
<dbReference type="STRING" id="225345.CLCHR_28340"/>
<dbReference type="Proteomes" id="UP000191056">
    <property type="component" value="Unassembled WGS sequence"/>
</dbReference>
<dbReference type="AlphaFoldDB" id="A0A1V4IKY6"/>
<dbReference type="PANTHER" id="PTHR37828:SF1">
    <property type="entry name" value="YCII-RELATED DOMAIN-CONTAINING PROTEIN"/>
    <property type="match status" value="1"/>
</dbReference>
<proteinExistence type="inferred from homology"/>
<accession>A0A1V4IKY6</accession>
<dbReference type="EMBL" id="MZGT01000037">
    <property type="protein sequence ID" value="OPJ60708.1"/>
    <property type="molecule type" value="Genomic_DNA"/>
</dbReference>
<dbReference type="RefSeq" id="WP_079440467.1">
    <property type="nucleotide sequence ID" value="NZ_MZGT01000037.1"/>
</dbReference>
<dbReference type="Pfam" id="PF03795">
    <property type="entry name" value="YCII"/>
    <property type="match status" value="1"/>
</dbReference>